<comment type="similarity">
    <text evidence="1">Belongs to the protein kinase superfamily. NEK Ser/Thr protein kinase family. NIMA subfamily.</text>
</comment>
<dbReference type="OrthoDB" id="541276at2759"/>
<feature type="binding site" evidence="7">
    <location>
        <position position="66"/>
    </location>
    <ligand>
        <name>ATP</name>
        <dbReference type="ChEBI" id="CHEBI:30616"/>
    </ligand>
</feature>
<dbReference type="InterPro" id="IPR050660">
    <property type="entry name" value="NEK_Ser/Thr_kinase"/>
</dbReference>
<evidence type="ECO:0000259" key="10">
    <source>
        <dbReference type="PROSITE" id="PS50011"/>
    </source>
</evidence>
<feature type="compositionally biased region" description="Low complexity" evidence="9">
    <location>
        <begin position="1"/>
        <end position="11"/>
    </location>
</feature>
<dbReference type="AlphaFoldDB" id="A0A8T2LXX8"/>
<name>A0A8T2LXX8_ASTMX</name>
<dbReference type="Pfam" id="PF00069">
    <property type="entry name" value="Pkinase"/>
    <property type="match status" value="1"/>
</dbReference>
<accession>A0A8T2LXX8</accession>
<evidence type="ECO:0000256" key="9">
    <source>
        <dbReference type="SAM" id="MobiDB-lite"/>
    </source>
</evidence>
<evidence type="ECO:0000313" key="11">
    <source>
        <dbReference type="EMBL" id="KAG9276260.1"/>
    </source>
</evidence>
<feature type="compositionally biased region" description="Basic and acidic residues" evidence="9">
    <location>
        <begin position="268"/>
        <end position="289"/>
    </location>
</feature>
<gene>
    <name evidence="11" type="primary">TSSK6</name>
    <name evidence="11" type="ORF">AMEX_G8559</name>
</gene>
<organism evidence="11 12">
    <name type="scientific">Astyanax mexicanus</name>
    <name type="common">Blind cave fish</name>
    <name type="synonym">Astyanax fasciatus mexicanus</name>
    <dbReference type="NCBI Taxonomy" id="7994"/>
    <lineage>
        <taxon>Eukaryota</taxon>
        <taxon>Metazoa</taxon>
        <taxon>Chordata</taxon>
        <taxon>Craniata</taxon>
        <taxon>Vertebrata</taxon>
        <taxon>Euteleostomi</taxon>
        <taxon>Actinopterygii</taxon>
        <taxon>Neopterygii</taxon>
        <taxon>Teleostei</taxon>
        <taxon>Ostariophysi</taxon>
        <taxon>Characiformes</taxon>
        <taxon>Characoidei</taxon>
        <taxon>Acestrorhamphidae</taxon>
        <taxon>Acestrorhamphinae</taxon>
        <taxon>Astyanax</taxon>
    </lineage>
</organism>
<dbReference type="EC" id="2.7.11.1" evidence="2"/>
<dbReference type="PROSITE" id="PS50011">
    <property type="entry name" value="PROTEIN_KINASE_DOM"/>
    <property type="match status" value="1"/>
</dbReference>
<evidence type="ECO:0000256" key="5">
    <source>
        <dbReference type="ARBA" id="ARBA00022777"/>
    </source>
</evidence>
<evidence type="ECO:0000256" key="3">
    <source>
        <dbReference type="ARBA" id="ARBA00022679"/>
    </source>
</evidence>
<comment type="caution">
    <text evidence="11">The sequence shown here is derived from an EMBL/GenBank/DDBJ whole genome shotgun (WGS) entry which is preliminary data.</text>
</comment>
<evidence type="ECO:0000313" key="12">
    <source>
        <dbReference type="Proteomes" id="UP000752171"/>
    </source>
</evidence>
<dbReference type="SUPFAM" id="SSF56112">
    <property type="entry name" value="Protein kinase-like (PK-like)"/>
    <property type="match status" value="1"/>
</dbReference>
<dbReference type="InterPro" id="IPR017441">
    <property type="entry name" value="Protein_kinase_ATP_BS"/>
</dbReference>
<dbReference type="InterPro" id="IPR008271">
    <property type="entry name" value="Ser/Thr_kinase_AS"/>
</dbReference>
<keyword evidence="8" id="KW-0723">Serine/threonine-protein kinase</keyword>
<feature type="region of interest" description="Disordered" evidence="9">
    <location>
        <begin position="1"/>
        <end position="22"/>
    </location>
</feature>
<proteinExistence type="inferred from homology"/>
<dbReference type="Proteomes" id="UP000752171">
    <property type="component" value="Unassembled WGS sequence"/>
</dbReference>
<dbReference type="Gene3D" id="1.10.510.10">
    <property type="entry name" value="Transferase(Phosphotransferase) domain 1"/>
    <property type="match status" value="1"/>
</dbReference>
<feature type="region of interest" description="Disordered" evidence="9">
    <location>
        <begin position="267"/>
        <end position="289"/>
    </location>
</feature>
<dbReference type="GO" id="GO:0004674">
    <property type="term" value="F:protein serine/threonine kinase activity"/>
    <property type="evidence" value="ECO:0007669"/>
    <property type="project" value="UniProtKB-KW"/>
</dbReference>
<keyword evidence="6 7" id="KW-0067">ATP-binding</keyword>
<evidence type="ECO:0000256" key="4">
    <source>
        <dbReference type="ARBA" id="ARBA00022741"/>
    </source>
</evidence>
<keyword evidence="3" id="KW-0808">Transferase</keyword>
<dbReference type="PANTHER" id="PTHR43671:SF13">
    <property type="entry name" value="SERINE_THREONINE-PROTEIN KINASE NEK2"/>
    <property type="match status" value="1"/>
</dbReference>
<evidence type="ECO:0000256" key="1">
    <source>
        <dbReference type="ARBA" id="ARBA00010886"/>
    </source>
</evidence>
<protein>
    <recommendedName>
        <fullName evidence="2">non-specific serine/threonine protein kinase</fullName>
        <ecNumber evidence="2">2.7.11.1</ecNumber>
    </recommendedName>
</protein>
<dbReference type="PROSITE" id="PS00108">
    <property type="entry name" value="PROTEIN_KINASE_ST"/>
    <property type="match status" value="1"/>
</dbReference>
<keyword evidence="4 7" id="KW-0547">Nucleotide-binding</keyword>
<dbReference type="EMBL" id="JAICCE010000006">
    <property type="protein sequence ID" value="KAG9276260.1"/>
    <property type="molecule type" value="Genomic_DNA"/>
</dbReference>
<dbReference type="GO" id="GO:0005524">
    <property type="term" value="F:ATP binding"/>
    <property type="evidence" value="ECO:0007669"/>
    <property type="project" value="UniProtKB-UniRule"/>
</dbReference>
<dbReference type="InterPro" id="IPR000719">
    <property type="entry name" value="Prot_kinase_dom"/>
</dbReference>
<feature type="domain" description="Protein kinase" evidence="10">
    <location>
        <begin position="37"/>
        <end position="263"/>
    </location>
</feature>
<evidence type="ECO:0000256" key="7">
    <source>
        <dbReference type="PROSITE-ProRule" id="PRU10141"/>
    </source>
</evidence>
<evidence type="ECO:0000256" key="6">
    <source>
        <dbReference type="ARBA" id="ARBA00022840"/>
    </source>
</evidence>
<evidence type="ECO:0000256" key="2">
    <source>
        <dbReference type="ARBA" id="ARBA00012513"/>
    </source>
</evidence>
<dbReference type="InterPro" id="IPR011009">
    <property type="entry name" value="Kinase-like_dom_sf"/>
</dbReference>
<dbReference type="PANTHER" id="PTHR43671">
    <property type="entry name" value="SERINE/THREONINE-PROTEIN KINASE NEK"/>
    <property type="match status" value="1"/>
</dbReference>
<keyword evidence="5 11" id="KW-0418">Kinase</keyword>
<dbReference type="SMART" id="SM00220">
    <property type="entry name" value="S_TKc"/>
    <property type="match status" value="1"/>
</dbReference>
<evidence type="ECO:0000256" key="8">
    <source>
        <dbReference type="RuleBase" id="RU000304"/>
    </source>
</evidence>
<dbReference type="PROSITE" id="PS00107">
    <property type="entry name" value="PROTEIN_KINASE_ATP"/>
    <property type="match status" value="1"/>
</dbReference>
<sequence length="361" mass="40810">MSDSSKSCSLDLKPETGCTQKSKEKTHTTNVLKNLGYQVVDHLGEGGFGEVKLATAERHPKPVAIKILKYRNSEEIAILKTVRHPNIIQVHEIFEMPNGNAFIVMEAAEMDLESRAIKEIPIDKIRLWFFQLLSAVDYLHQQGIAHRDLKCCNVLLTADSQAKLTDFGIGCFFKYFPDLCDTYPCTPEYAAPEVLNQIPYDPKKSDVWSLGLILHEMLTGRLPFECTSDLPLSEPCRSIIQSMLQHEPSDRPSVNKLLQHPWLQSTAERSDKSLERPARVQEDDDADQSKVEDHGCLNFAAVKRAAKALVAPIVRAFRPLRKNMSKIFSRDKVVQDADHSAGRLKFPKFKIPKKRAKVHPL</sequence>
<reference evidence="11 12" key="1">
    <citation type="submission" date="2021-07" db="EMBL/GenBank/DDBJ databases">
        <authorList>
            <person name="Imarazene B."/>
            <person name="Zahm M."/>
            <person name="Klopp C."/>
            <person name="Cabau C."/>
            <person name="Beille S."/>
            <person name="Jouanno E."/>
            <person name="Castinel A."/>
            <person name="Lluch J."/>
            <person name="Gil L."/>
            <person name="Kuchtly C."/>
            <person name="Lopez Roques C."/>
            <person name="Donnadieu C."/>
            <person name="Parrinello H."/>
            <person name="Journot L."/>
            <person name="Du K."/>
            <person name="Schartl M."/>
            <person name="Retaux S."/>
            <person name="Guiguen Y."/>
        </authorList>
    </citation>
    <scope>NUCLEOTIDE SEQUENCE [LARGE SCALE GENOMIC DNA]</scope>
    <source>
        <strain evidence="11">Pach_M1</strain>
        <tissue evidence="11">Testis</tissue>
    </source>
</reference>